<evidence type="ECO:0000313" key="2">
    <source>
        <dbReference type="Proteomes" id="UP001172082"/>
    </source>
</evidence>
<keyword evidence="2" id="KW-1185">Reference proteome</keyword>
<dbReference type="InterPro" id="IPR011990">
    <property type="entry name" value="TPR-like_helical_dom_sf"/>
</dbReference>
<protein>
    <submittedName>
        <fullName evidence="1">SusD/RagB family nutrient-binding outer membrane lipoprotein</fullName>
    </submittedName>
</protein>
<organism evidence="1 2">
    <name type="scientific">Splendidivirga corallicola</name>
    <dbReference type="NCBI Taxonomy" id="3051826"/>
    <lineage>
        <taxon>Bacteria</taxon>
        <taxon>Pseudomonadati</taxon>
        <taxon>Bacteroidota</taxon>
        <taxon>Cytophagia</taxon>
        <taxon>Cytophagales</taxon>
        <taxon>Splendidivirgaceae</taxon>
        <taxon>Splendidivirga</taxon>
    </lineage>
</organism>
<reference evidence="1" key="1">
    <citation type="submission" date="2023-06" db="EMBL/GenBank/DDBJ databases">
        <title>Genomic of Parafulvivirga corallium.</title>
        <authorList>
            <person name="Wang G."/>
        </authorList>
    </citation>
    <scope>NUCLEOTIDE SEQUENCE</scope>
    <source>
        <strain evidence="1">BMA10</strain>
    </source>
</reference>
<dbReference type="PROSITE" id="PS51257">
    <property type="entry name" value="PROKAR_LIPOPROTEIN"/>
    <property type="match status" value="1"/>
</dbReference>
<accession>A0ABT8KWK9</accession>
<keyword evidence="1" id="KW-0449">Lipoprotein</keyword>
<sequence length="500" mass="54901">MKKRYLYIKAIIIGIFASAFLVTSCDDSDFLDINTDPSFPADATNNLLMPAAQAGTVFGFSAMLERGAGTMVQHYINGRFDNYGFDGSTYNNAWSFDLYNGSLFDFKVIIDQGTALDEWQHVGVAKIYTAYTFSLLVDLFGDIPYSEALQADANFNPKADDGQTIYTDLFRLIDEGIADLDKESTRTLGQDDLIYGGNLDNWKKMANTLKLKMYNQIRLVDAGGATTNINTLIGSGNLISASKEDFTFQFTSSNSPDGRHPNFQADWAAGGLENNLASFMINLMNGNNDPRVPYYFYKQTGCNLAGRNGGESGNPGDDNVRAIHGIYPVGGKFDDNSCLVHNETLGLQGAGIFPMITYTMRLFIQSEAALTLGTTGDPRQLLEDAINSALSDVESMSGIAMDADDKTNYVAARMAAYDAAVDDNGRLGVIMMEKYVSQFGNGIESYNDLRRTGFPTNLNTPIVQRGPFPRRFPIPPVEVTANPNIDPLTDLTSRVFWDIN</sequence>
<evidence type="ECO:0000313" key="1">
    <source>
        <dbReference type="EMBL" id="MDN5205191.1"/>
    </source>
</evidence>
<dbReference type="InterPro" id="IPR041662">
    <property type="entry name" value="SusD-like_2"/>
</dbReference>
<dbReference type="SUPFAM" id="SSF48452">
    <property type="entry name" value="TPR-like"/>
    <property type="match status" value="1"/>
</dbReference>
<dbReference type="Gene3D" id="1.25.40.390">
    <property type="match status" value="1"/>
</dbReference>
<comment type="caution">
    <text evidence="1">The sequence shown here is derived from an EMBL/GenBank/DDBJ whole genome shotgun (WGS) entry which is preliminary data.</text>
</comment>
<dbReference type="Pfam" id="PF12771">
    <property type="entry name" value="SusD-like_2"/>
    <property type="match status" value="1"/>
</dbReference>
<dbReference type="RefSeq" id="WP_346755212.1">
    <property type="nucleotide sequence ID" value="NZ_JAUJEA010000015.1"/>
</dbReference>
<dbReference type="Proteomes" id="UP001172082">
    <property type="component" value="Unassembled WGS sequence"/>
</dbReference>
<gene>
    <name evidence="1" type="ORF">QQ008_27655</name>
</gene>
<proteinExistence type="predicted"/>
<dbReference type="EMBL" id="JAUJEA010000015">
    <property type="protein sequence ID" value="MDN5205191.1"/>
    <property type="molecule type" value="Genomic_DNA"/>
</dbReference>
<name>A0ABT8KWK9_9BACT</name>